<evidence type="ECO:0000313" key="1">
    <source>
        <dbReference type="EMBL" id="CAK9313787.1"/>
    </source>
</evidence>
<reference evidence="1 2" key="1">
    <citation type="submission" date="2024-03" db="EMBL/GenBank/DDBJ databases">
        <authorList>
            <person name="Gkanogiannis A."/>
            <person name="Becerra Lopez-Lavalle L."/>
        </authorList>
    </citation>
    <scope>NUCLEOTIDE SEQUENCE [LARGE SCALE GENOMIC DNA]</scope>
</reference>
<accession>A0ABP0Y043</accession>
<dbReference type="PROSITE" id="PS51257">
    <property type="entry name" value="PROKAR_LIPOPROTEIN"/>
    <property type="match status" value="1"/>
</dbReference>
<gene>
    <name evidence="1" type="ORF">CITCOLO1_LOCUS5523</name>
</gene>
<dbReference type="Proteomes" id="UP001642487">
    <property type="component" value="Chromosome 11"/>
</dbReference>
<evidence type="ECO:0000313" key="2">
    <source>
        <dbReference type="Proteomes" id="UP001642487"/>
    </source>
</evidence>
<sequence>MGCDGTKDHHYLSNMYLIHTSISCNNNVPQQIISTTNRSENEISERNQSDRKVGILRKEKADDTTYRRWVNGLTVVFWVVAGQRTSEAYAPQNARRHTPSLHDTIDVGTYRSTMNDSGLCG</sequence>
<keyword evidence="2" id="KW-1185">Reference proteome</keyword>
<protein>
    <submittedName>
        <fullName evidence="1">Uncharacterized protein</fullName>
    </submittedName>
</protein>
<organism evidence="1 2">
    <name type="scientific">Citrullus colocynthis</name>
    <name type="common">colocynth</name>
    <dbReference type="NCBI Taxonomy" id="252529"/>
    <lineage>
        <taxon>Eukaryota</taxon>
        <taxon>Viridiplantae</taxon>
        <taxon>Streptophyta</taxon>
        <taxon>Embryophyta</taxon>
        <taxon>Tracheophyta</taxon>
        <taxon>Spermatophyta</taxon>
        <taxon>Magnoliopsida</taxon>
        <taxon>eudicotyledons</taxon>
        <taxon>Gunneridae</taxon>
        <taxon>Pentapetalae</taxon>
        <taxon>rosids</taxon>
        <taxon>fabids</taxon>
        <taxon>Cucurbitales</taxon>
        <taxon>Cucurbitaceae</taxon>
        <taxon>Benincaseae</taxon>
        <taxon>Citrullus</taxon>
    </lineage>
</organism>
<name>A0ABP0Y043_9ROSI</name>
<dbReference type="EMBL" id="OZ021745">
    <property type="protein sequence ID" value="CAK9313787.1"/>
    <property type="molecule type" value="Genomic_DNA"/>
</dbReference>
<proteinExistence type="predicted"/>